<feature type="region of interest" description="Disordered" evidence="1">
    <location>
        <begin position="1"/>
        <end position="35"/>
    </location>
</feature>
<protein>
    <submittedName>
        <fullName evidence="2">Accessory protein</fullName>
    </submittedName>
</protein>
<gene>
    <name evidence="2" type="primary">P/V/C</name>
</gene>
<reference evidence="2" key="1">
    <citation type="journal article" date="2022" name="bioRxiv">
        <title>The characterization of multiple novel paramyxovirus species highlights the diverse nature of the subfamily Orthoparamyxovirinae.</title>
        <authorList>
            <person name="Vanmechelen B."/>
            <person name="Meurs S."/>
            <person name="Horemans M."/>
            <person name="Loosen A."/>
            <person name="Maes T.J."/>
            <person name="Laenen L."/>
            <person name="Vergote V."/>
            <person name="Koundouno F.R."/>
            <person name="Magassouba N."/>
            <person name="Konde M.K."/>
            <person name="Conde I.S."/>
            <person name="Carroll M.W."/>
            <person name="Maes P."/>
        </authorList>
    </citation>
    <scope>NUCLEOTIDE SEQUENCE</scope>
    <source>
        <strain evidence="2">GN/Meliandou/Cg/1/2018</strain>
    </source>
</reference>
<evidence type="ECO:0000313" key="3">
    <source>
        <dbReference type="Proteomes" id="UP001265164"/>
    </source>
</evidence>
<keyword evidence="3" id="KW-1185">Reference proteome</keyword>
<organism evidence="2 3">
    <name type="scientific">melian virus</name>
    <dbReference type="NCBI Taxonomy" id="2940995"/>
    <lineage>
        <taxon>Viruses</taxon>
        <taxon>Riboviria</taxon>
        <taxon>Orthornavirae</taxon>
        <taxon>Negarnaviricota</taxon>
        <taxon>Haploviricotina</taxon>
        <taxon>Monjiviricetes</taxon>
        <taxon>Mononegavirales</taxon>
        <taxon>Paramyxoviridae</taxon>
        <taxon>Orthoparamyxovirinae</taxon>
        <taxon>Parahenipavirus</taxon>
        <taxon>Parahenipavirus meliandouense</taxon>
    </lineage>
</organism>
<sequence>MACSSTIDLSYTGSESHTVSSTDDSTSVKNRRKQSNPTKIIICEQEEIDRIKKHQETTSKIKQWYLKSIAKRKAGNLDSQVQAFVELDKRPKSCPTRIESGKFRMASRLSTWSTRLGQITSRNQPMAEAQSACQQQEKEQMPGSFSIKLRLMPMDMKRGLIKREMTTLKSEMNEALNMMTMIFLGEEKELLRSQHGMTQTTSYLKIHWLQTFNRMIQEGNLPTGSLITRMMTANVITHHEAGRAMDVLRMIRLICPAYSRVVYLQTEMLRDLVSQQNQS</sequence>
<evidence type="ECO:0000256" key="1">
    <source>
        <dbReference type="SAM" id="MobiDB-lite"/>
    </source>
</evidence>
<name>A0AAE9KX96_9MONO</name>
<dbReference type="InterPro" id="IPR031812">
    <property type="entry name" value="C_Hendra"/>
</dbReference>
<evidence type="ECO:0000313" key="2">
    <source>
        <dbReference type="EMBL" id="UQM99514.1"/>
    </source>
</evidence>
<feature type="compositionally biased region" description="Polar residues" evidence="1">
    <location>
        <begin position="1"/>
        <end position="13"/>
    </location>
</feature>
<dbReference type="Proteomes" id="UP001265164">
    <property type="component" value="Segment"/>
</dbReference>
<proteinExistence type="predicted"/>
<feature type="compositionally biased region" description="Low complexity" evidence="1">
    <location>
        <begin position="14"/>
        <end position="28"/>
    </location>
</feature>
<dbReference type="Pfam" id="PF16821">
    <property type="entry name" value="C_Hendra"/>
    <property type="match status" value="1"/>
</dbReference>
<accession>A0AAE9KX96</accession>
<dbReference type="EMBL" id="OK623353">
    <property type="protein sequence ID" value="UQM99514.1"/>
    <property type="molecule type" value="Viral_cRNA"/>
</dbReference>